<evidence type="ECO:0000313" key="3">
    <source>
        <dbReference type="Proteomes" id="UP000255277"/>
    </source>
</evidence>
<dbReference type="PANTHER" id="PTHR35802:SF1">
    <property type="entry name" value="PROTEASE SYNTHASE AND SPORULATION PROTEIN PAI 2"/>
    <property type="match status" value="1"/>
</dbReference>
<evidence type="ECO:0000313" key="1">
    <source>
        <dbReference type="EMBL" id="GEQ06409.1"/>
    </source>
</evidence>
<accession>A0A0D0SJY0</accession>
<dbReference type="STRING" id="1293.SH09_00700"/>
<dbReference type="EMBL" id="BKAX01000006">
    <property type="protein sequence ID" value="GEQ06409.1"/>
    <property type="molecule type" value="Genomic_DNA"/>
</dbReference>
<sequence>MYIPKQYTKEDYQEIKAFMQRHNFVTVISTVEGKPIATHVPVNVQEDEETLYITGHVAKGNQQWQTLDHGENILVIFQGPHAYISSTWYEDEDVPTWNYQSVQVYGKSRLLTEEELVSDLTMLLDKYEGQRDQGATWNNMSERTKRQMKGVKGFRIKVTEIFAAYKLSQSRSTTDKDNIIDTLDHSDNHLDRAVAEAMAKEQGRSK</sequence>
<reference evidence="2 3" key="1">
    <citation type="submission" date="2018-06" db="EMBL/GenBank/DDBJ databases">
        <authorList>
            <consortium name="Pathogen Informatics"/>
            <person name="Doyle S."/>
        </authorList>
    </citation>
    <scope>NUCLEOTIDE SEQUENCE [LARGE SCALE GENOMIC DNA]</scope>
    <source>
        <strain evidence="2 3">NCTC12195</strain>
    </source>
</reference>
<dbReference type="PIRSF" id="PIRSF010372">
    <property type="entry name" value="PaiB"/>
    <property type="match status" value="1"/>
</dbReference>
<proteinExistence type="predicted"/>
<keyword evidence="1" id="KW-0645">Protease</keyword>
<dbReference type="Gene3D" id="2.30.110.10">
    <property type="entry name" value="Electron Transport, Fmn-binding Protein, Chain A"/>
    <property type="match status" value="1"/>
</dbReference>
<dbReference type="EMBL" id="UHDK01000001">
    <property type="protein sequence ID" value="SUM31171.1"/>
    <property type="molecule type" value="Genomic_DNA"/>
</dbReference>
<dbReference type="Proteomes" id="UP000321057">
    <property type="component" value="Unassembled WGS sequence"/>
</dbReference>
<reference evidence="1 4" key="2">
    <citation type="submission" date="2019-07" db="EMBL/GenBank/DDBJ databases">
        <title>Whole genome shotgun sequence of Staphylococcus gallinarum NBRC 109767.</title>
        <authorList>
            <person name="Hosoyama A."/>
            <person name="Uohara A."/>
            <person name="Ohji S."/>
            <person name="Ichikawa N."/>
        </authorList>
    </citation>
    <scope>NUCLEOTIDE SEQUENCE [LARGE SCALE GENOMIC DNA]</scope>
    <source>
        <strain evidence="1 4">NBRC 109767</strain>
    </source>
</reference>
<dbReference type="Proteomes" id="UP000255277">
    <property type="component" value="Unassembled WGS sequence"/>
</dbReference>
<dbReference type="Pfam" id="PF04299">
    <property type="entry name" value="FMN_bind_2"/>
    <property type="match status" value="1"/>
</dbReference>
<dbReference type="AlphaFoldDB" id="A0A0D0SJY0"/>
<evidence type="ECO:0000313" key="4">
    <source>
        <dbReference type="Proteomes" id="UP000321057"/>
    </source>
</evidence>
<evidence type="ECO:0000313" key="2">
    <source>
        <dbReference type="EMBL" id="SUM31171.1"/>
    </source>
</evidence>
<dbReference type="PANTHER" id="PTHR35802">
    <property type="entry name" value="PROTEASE SYNTHASE AND SPORULATION PROTEIN PAI 2"/>
    <property type="match status" value="1"/>
</dbReference>
<organism evidence="2 3">
    <name type="scientific">Staphylococcus gallinarum</name>
    <dbReference type="NCBI Taxonomy" id="1293"/>
    <lineage>
        <taxon>Bacteria</taxon>
        <taxon>Bacillati</taxon>
        <taxon>Bacillota</taxon>
        <taxon>Bacilli</taxon>
        <taxon>Bacillales</taxon>
        <taxon>Staphylococcaceae</taxon>
        <taxon>Staphylococcus</taxon>
    </lineage>
</organism>
<gene>
    <name evidence="2" type="primary">paiB</name>
    <name evidence="2" type="ORF">NCTC12195_00577</name>
    <name evidence="1" type="ORF">SGA02_22370</name>
</gene>
<dbReference type="RefSeq" id="WP_042737693.1">
    <property type="nucleotide sequence ID" value="NZ_BKAX01000006.1"/>
</dbReference>
<name>A0A0D0SJY0_STAGA</name>
<dbReference type="InterPro" id="IPR012349">
    <property type="entry name" value="Split_barrel_FMN-bd"/>
</dbReference>
<keyword evidence="1" id="KW-0378">Hydrolase</keyword>
<dbReference type="SUPFAM" id="SSF50475">
    <property type="entry name" value="FMN-binding split barrel"/>
    <property type="match status" value="1"/>
</dbReference>
<dbReference type="InterPro" id="IPR007396">
    <property type="entry name" value="TR_PAI2-type"/>
</dbReference>
<dbReference type="GO" id="GO:0008233">
    <property type="term" value="F:peptidase activity"/>
    <property type="evidence" value="ECO:0007669"/>
    <property type="project" value="UniProtKB-KW"/>
</dbReference>
<dbReference type="GO" id="GO:0006508">
    <property type="term" value="P:proteolysis"/>
    <property type="evidence" value="ECO:0007669"/>
    <property type="project" value="UniProtKB-KW"/>
</dbReference>
<protein>
    <submittedName>
        <fullName evidence="1">Protease synthase and sporulation protein PAI 2</fullName>
    </submittedName>
    <submittedName>
        <fullName evidence="2">Transcriptional regulator</fullName>
    </submittedName>
</protein>
<keyword evidence="4" id="KW-1185">Reference proteome</keyword>
<dbReference type="OrthoDB" id="9794948at2"/>